<evidence type="ECO:0000256" key="8">
    <source>
        <dbReference type="ARBA" id="ARBA00022840"/>
    </source>
</evidence>
<protein>
    <submittedName>
        <fullName evidence="14">ABC transporter ATP-binding protein</fullName>
    </submittedName>
</protein>
<dbReference type="Gene3D" id="1.20.1560.10">
    <property type="entry name" value="ABC transporter type 1, transmembrane domain"/>
    <property type="match status" value="1"/>
</dbReference>
<feature type="transmembrane region" description="Helical" evidence="11">
    <location>
        <begin position="55"/>
        <end position="75"/>
    </location>
</feature>
<evidence type="ECO:0000256" key="11">
    <source>
        <dbReference type="SAM" id="Phobius"/>
    </source>
</evidence>
<dbReference type="PANTHER" id="PTHR24223">
    <property type="entry name" value="ATP-BINDING CASSETTE SUB-FAMILY C"/>
    <property type="match status" value="1"/>
</dbReference>
<dbReference type="SUPFAM" id="SSF52540">
    <property type="entry name" value="P-loop containing nucleoside triphosphate hydrolases"/>
    <property type="match status" value="1"/>
</dbReference>
<dbReference type="GO" id="GO:0005774">
    <property type="term" value="C:vacuolar membrane"/>
    <property type="evidence" value="ECO:0007669"/>
    <property type="project" value="UniProtKB-SubCell"/>
</dbReference>
<gene>
    <name evidence="14" type="ORF">NCTC10113_01362</name>
</gene>
<dbReference type="SMART" id="SM00382">
    <property type="entry name" value="AAA"/>
    <property type="match status" value="1"/>
</dbReference>
<dbReference type="PROSITE" id="PS50893">
    <property type="entry name" value="ABC_TRANSPORTER_2"/>
    <property type="match status" value="1"/>
</dbReference>
<feature type="domain" description="ABC transmembrane type-1" evidence="13">
    <location>
        <begin position="16"/>
        <end position="302"/>
    </location>
</feature>
<evidence type="ECO:0000256" key="10">
    <source>
        <dbReference type="ARBA" id="ARBA00023136"/>
    </source>
</evidence>
<dbReference type="PROSITE" id="PS50929">
    <property type="entry name" value="ABC_TM1F"/>
    <property type="match status" value="1"/>
</dbReference>
<dbReference type="InterPro" id="IPR050173">
    <property type="entry name" value="ABC_transporter_C-like"/>
</dbReference>
<dbReference type="Pfam" id="PF00005">
    <property type="entry name" value="ABC_tran"/>
    <property type="match status" value="1"/>
</dbReference>
<dbReference type="EMBL" id="LR214939">
    <property type="protein sequence ID" value="VEU56453.1"/>
    <property type="molecule type" value="Genomic_DNA"/>
</dbReference>
<keyword evidence="9 11" id="KW-1133">Transmembrane helix</keyword>
<accession>A0A448ZYZ3</accession>
<feature type="transmembrane region" description="Helical" evidence="11">
    <location>
        <begin position="12"/>
        <end position="35"/>
    </location>
</feature>
<feature type="transmembrane region" description="Helical" evidence="11">
    <location>
        <begin position="157"/>
        <end position="181"/>
    </location>
</feature>
<dbReference type="GO" id="GO:0016887">
    <property type="term" value="F:ATP hydrolysis activity"/>
    <property type="evidence" value="ECO:0007669"/>
    <property type="project" value="InterPro"/>
</dbReference>
<dbReference type="InterPro" id="IPR011527">
    <property type="entry name" value="ABC1_TM_dom"/>
</dbReference>
<geneLocation type="plasmid" evidence="14">
    <name>2</name>
</geneLocation>
<dbReference type="GO" id="GO:0005886">
    <property type="term" value="C:plasma membrane"/>
    <property type="evidence" value="ECO:0007669"/>
    <property type="project" value="UniProtKB-SubCell"/>
</dbReference>
<sequence>MFNLKKYYLKYFPSVLMLVLSNMFLFGSEIINFYLSYQLFNNFITPPLINPTTKLIIYSIGVVASYILSALSLVLNNYFTYRLTAYIEADCKKKIYEKFKNSTNISRNKVMNTETLNIMSNDINSYLMSSISFTISIWISIVMFVGILLAYLFLGNLYLFIFLAAFSILEVLVNIFCSYLNNKITIQQTKVDDKFHSKFSKWIKTFSLFLFSNKLYFFLAKTNDIFKENSKLKNKLENKSAIASILEISMLVLKFAIFITIALYLYKANLINLALILAIGTQLNVTSAQTKIIISDISNAMLYRELKHKLIDTFTPLKNKNSLTISNFKKLEIVNGDINYDTKNILHNINFSIKRGDKILLKGKSGSGKSSLLNVLFNNLSLTSGNYNVNNNNIDIDTNLQGIFTYCNDENIIFDGNLYDNLTFFEDNPNIEKLNKVISNLNIDFINDLIQNLRDMKLSEGQKQLINLARVLYSNNDIVIIDEGFSNLDKQNFDNAVKLILNLNKTLIIISHQLDKTYEQKFTKVLELKDKQLQEFGLSIS</sequence>
<dbReference type="GO" id="GO:0140359">
    <property type="term" value="F:ABC-type transporter activity"/>
    <property type="evidence" value="ECO:0007669"/>
    <property type="project" value="InterPro"/>
</dbReference>
<feature type="transmembrane region" description="Helical" evidence="11">
    <location>
        <begin position="240"/>
        <end position="266"/>
    </location>
</feature>
<evidence type="ECO:0000259" key="13">
    <source>
        <dbReference type="PROSITE" id="PS50929"/>
    </source>
</evidence>
<dbReference type="InterPro" id="IPR003593">
    <property type="entry name" value="AAA+_ATPase"/>
</dbReference>
<evidence type="ECO:0000256" key="2">
    <source>
        <dbReference type="ARBA" id="ARBA00004651"/>
    </source>
</evidence>
<dbReference type="AlphaFoldDB" id="A0A448ZYZ3"/>
<evidence type="ECO:0000256" key="5">
    <source>
        <dbReference type="ARBA" id="ARBA00022692"/>
    </source>
</evidence>
<organism evidence="14">
    <name type="scientific">Metamycoplasma salivarium</name>
    <name type="common">Mycoplasma salivarium</name>
    <dbReference type="NCBI Taxonomy" id="2124"/>
    <lineage>
        <taxon>Bacteria</taxon>
        <taxon>Bacillati</taxon>
        <taxon>Mycoplasmatota</taxon>
        <taxon>Mycoplasmoidales</taxon>
        <taxon>Metamycoplasmataceae</taxon>
        <taxon>Metamycoplasma</taxon>
    </lineage>
</organism>
<keyword evidence="4" id="KW-0813">Transport</keyword>
<evidence type="ECO:0000256" key="6">
    <source>
        <dbReference type="ARBA" id="ARBA00022737"/>
    </source>
</evidence>
<comment type="similarity">
    <text evidence="3">Belongs to the ABC transporter superfamily.</text>
</comment>
<dbReference type="InterPro" id="IPR003439">
    <property type="entry name" value="ABC_transporter-like_ATP-bd"/>
</dbReference>
<keyword evidence="8 14" id="KW-0067">ATP-binding</keyword>
<keyword evidence="7" id="KW-0547">Nucleotide-binding</keyword>
<reference evidence="14" key="1">
    <citation type="submission" date="2019-01" db="EMBL/GenBank/DDBJ databases">
        <authorList>
            <consortium name="Pathogen Informatics"/>
        </authorList>
    </citation>
    <scope>NUCLEOTIDE SEQUENCE [LARGE SCALE GENOMIC DNA]</scope>
    <source>
        <strain evidence="14">NCTC10113</strain>
    </source>
</reference>
<dbReference type="PANTHER" id="PTHR24223:SF443">
    <property type="entry name" value="MULTIDRUG-RESISTANCE LIKE PROTEIN 1, ISOFORM I"/>
    <property type="match status" value="1"/>
</dbReference>
<dbReference type="RefSeq" id="WP_024544222.1">
    <property type="nucleotide sequence ID" value="NZ_LR214938.2"/>
</dbReference>
<dbReference type="GO" id="GO:0005524">
    <property type="term" value="F:ATP binding"/>
    <property type="evidence" value="ECO:0007669"/>
    <property type="project" value="UniProtKB-KW"/>
</dbReference>
<proteinExistence type="inferred from homology"/>
<dbReference type="InterPro" id="IPR036640">
    <property type="entry name" value="ABC1_TM_sf"/>
</dbReference>
<evidence type="ECO:0000256" key="3">
    <source>
        <dbReference type="ARBA" id="ARBA00005417"/>
    </source>
</evidence>
<comment type="subcellular location">
    <subcellularLocation>
        <location evidence="2">Cell membrane</location>
        <topology evidence="2">Multi-pass membrane protein</topology>
    </subcellularLocation>
    <subcellularLocation>
        <location evidence="1">Vacuole membrane</location>
        <topology evidence="1">Multi-pass membrane protein</topology>
    </subcellularLocation>
</comment>
<evidence type="ECO:0000313" key="14">
    <source>
        <dbReference type="EMBL" id="VEU56453.1"/>
    </source>
</evidence>
<keyword evidence="5 11" id="KW-0812">Transmembrane</keyword>
<evidence type="ECO:0000256" key="7">
    <source>
        <dbReference type="ARBA" id="ARBA00022741"/>
    </source>
</evidence>
<name>A0A448ZYZ3_METSV</name>
<dbReference type="SUPFAM" id="SSF90123">
    <property type="entry name" value="ABC transporter transmembrane region"/>
    <property type="match status" value="1"/>
</dbReference>
<evidence type="ECO:0000259" key="12">
    <source>
        <dbReference type="PROSITE" id="PS50893"/>
    </source>
</evidence>
<dbReference type="InterPro" id="IPR027417">
    <property type="entry name" value="P-loop_NTPase"/>
</dbReference>
<dbReference type="Gene3D" id="3.40.50.300">
    <property type="entry name" value="P-loop containing nucleotide triphosphate hydrolases"/>
    <property type="match status" value="1"/>
</dbReference>
<feature type="domain" description="ABC transporter" evidence="12">
    <location>
        <begin position="323"/>
        <end position="540"/>
    </location>
</feature>
<feature type="transmembrane region" description="Helical" evidence="11">
    <location>
        <begin position="126"/>
        <end position="151"/>
    </location>
</feature>
<keyword evidence="6" id="KW-0677">Repeat</keyword>
<evidence type="ECO:0000256" key="1">
    <source>
        <dbReference type="ARBA" id="ARBA00004128"/>
    </source>
</evidence>
<evidence type="ECO:0000256" key="9">
    <source>
        <dbReference type="ARBA" id="ARBA00022989"/>
    </source>
</evidence>
<evidence type="ECO:0000256" key="4">
    <source>
        <dbReference type="ARBA" id="ARBA00022448"/>
    </source>
</evidence>
<keyword evidence="14" id="KW-0614">Plasmid</keyword>
<keyword evidence="10 11" id="KW-0472">Membrane</keyword>